<feature type="domain" description="Superoxide dismutase copper/zinc binding" evidence="9">
    <location>
        <begin position="44"/>
        <end position="178"/>
    </location>
</feature>
<dbReference type="GO" id="GO:0005507">
    <property type="term" value="F:copper ion binding"/>
    <property type="evidence" value="ECO:0007669"/>
    <property type="project" value="InterPro"/>
</dbReference>
<keyword evidence="3 7" id="KW-0862">Zinc</keyword>
<comment type="cofactor">
    <cofactor evidence="7">
        <name>Zn(2+)</name>
        <dbReference type="ChEBI" id="CHEBI:29105"/>
    </cofactor>
    <text evidence="7">Binds 1 zinc ion per subunit.</text>
</comment>
<dbReference type="AlphaFoldDB" id="A0A9E8G724"/>
<dbReference type="GO" id="GO:0004784">
    <property type="term" value="F:superoxide dismutase activity"/>
    <property type="evidence" value="ECO:0007669"/>
    <property type="project" value="UniProtKB-EC"/>
</dbReference>
<comment type="similarity">
    <text evidence="1 7">Belongs to the Cu-Zn superoxide dismutase family.</text>
</comment>
<evidence type="ECO:0000256" key="6">
    <source>
        <dbReference type="ARBA" id="ARBA00023008"/>
    </source>
</evidence>
<evidence type="ECO:0000259" key="9">
    <source>
        <dbReference type="Pfam" id="PF00080"/>
    </source>
</evidence>
<dbReference type="Pfam" id="PF00080">
    <property type="entry name" value="Sod_Cu"/>
    <property type="match status" value="1"/>
</dbReference>
<proteinExistence type="evidence at transcript level"/>
<evidence type="ECO:0000313" key="10">
    <source>
        <dbReference type="EMBL" id="UZT55511.1"/>
    </source>
</evidence>
<dbReference type="PRINTS" id="PR00068">
    <property type="entry name" value="CUZNDISMTASE"/>
</dbReference>
<keyword evidence="2 7" id="KW-0479">Metal-binding</keyword>
<feature type="signal peptide" evidence="8">
    <location>
        <begin position="1"/>
        <end position="22"/>
    </location>
</feature>
<dbReference type="FunFam" id="2.60.40.200:FF:000001">
    <property type="entry name" value="Superoxide dismutase [Cu-Zn]"/>
    <property type="match status" value="1"/>
</dbReference>
<evidence type="ECO:0000256" key="4">
    <source>
        <dbReference type="ARBA" id="ARBA00022862"/>
    </source>
</evidence>
<dbReference type="PROSITE" id="PS00087">
    <property type="entry name" value="SOD_CU_ZN_1"/>
    <property type="match status" value="1"/>
</dbReference>
<dbReference type="InterPro" id="IPR018152">
    <property type="entry name" value="SOD_Cu/Zn_BS"/>
</dbReference>
<keyword evidence="4" id="KW-0049">Antioxidant</keyword>
<keyword evidence="8" id="KW-0732">Signal</keyword>
<dbReference type="PANTHER" id="PTHR10003">
    <property type="entry name" value="SUPEROXIDE DISMUTASE CU-ZN -RELATED"/>
    <property type="match status" value="1"/>
</dbReference>
<organism evidence="10">
    <name type="scientific">Haemaphysalis longicornis</name>
    <name type="common">Bush tick</name>
    <dbReference type="NCBI Taxonomy" id="44386"/>
    <lineage>
        <taxon>Eukaryota</taxon>
        <taxon>Metazoa</taxon>
        <taxon>Ecdysozoa</taxon>
        <taxon>Arthropoda</taxon>
        <taxon>Chelicerata</taxon>
        <taxon>Arachnida</taxon>
        <taxon>Acari</taxon>
        <taxon>Parasitiformes</taxon>
        <taxon>Ixodida</taxon>
        <taxon>Ixodoidea</taxon>
        <taxon>Ixodidae</taxon>
        <taxon>Haemaphysalinae</taxon>
        <taxon>Haemaphysalis</taxon>
    </lineage>
</organism>
<dbReference type="CDD" id="cd00305">
    <property type="entry name" value="Cu-Zn_Superoxide_Dismutase"/>
    <property type="match status" value="1"/>
</dbReference>
<evidence type="ECO:0000256" key="5">
    <source>
        <dbReference type="ARBA" id="ARBA00023002"/>
    </source>
</evidence>
<dbReference type="PROSITE" id="PS00332">
    <property type="entry name" value="SOD_CU_ZN_2"/>
    <property type="match status" value="1"/>
</dbReference>
<sequence>MQYPLLPSLLLVSVLWAIQCTALYPTADPPLLKAVAVLTTGSIHGTVYFIKQDPYAPVQVYGNVSGLNPGRHGFHVHRFGDLTDGCKSAAAHYNPANTDHGAPADDIRHVGDLGNIEADSNGNAFFNFYDRLLFLEGPQNILGRAVVVHEREDDLGRTSHPDSRSTGNAGGRLGCGVIGIAKP</sequence>
<evidence type="ECO:0000256" key="8">
    <source>
        <dbReference type="SAM" id="SignalP"/>
    </source>
</evidence>
<keyword evidence="6 7" id="KW-0186">Copper</keyword>
<dbReference type="EMBL" id="OM201743">
    <property type="protein sequence ID" value="UZT55511.1"/>
    <property type="molecule type" value="mRNA"/>
</dbReference>
<keyword evidence="5 7" id="KW-0560">Oxidoreductase</keyword>
<dbReference type="EC" id="1.15.1.1" evidence="7"/>
<evidence type="ECO:0000256" key="7">
    <source>
        <dbReference type="RuleBase" id="RU000393"/>
    </source>
</evidence>
<dbReference type="SUPFAM" id="SSF49329">
    <property type="entry name" value="Cu,Zn superoxide dismutase-like"/>
    <property type="match status" value="1"/>
</dbReference>
<dbReference type="Gene3D" id="2.60.40.200">
    <property type="entry name" value="Superoxide dismutase, copper/zinc binding domain"/>
    <property type="match status" value="1"/>
</dbReference>
<evidence type="ECO:0000256" key="2">
    <source>
        <dbReference type="ARBA" id="ARBA00022723"/>
    </source>
</evidence>
<gene>
    <name evidence="10" type="primary">SOD5</name>
</gene>
<comment type="function">
    <text evidence="7">Destroys radicals which are normally produced within the cells and which are toxic to biological systems.</text>
</comment>
<protein>
    <recommendedName>
        <fullName evidence="7">Superoxide dismutase [Cu-Zn]</fullName>
        <ecNumber evidence="7">1.15.1.1</ecNumber>
    </recommendedName>
</protein>
<comment type="cofactor">
    <cofactor evidence="7">
        <name>Cu cation</name>
        <dbReference type="ChEBI" id="CHEBI:23378"/>
    </cofactor>
    <text evidence="7">Binds 1 copper ion per subunit.</text>
</comment>
<evidence type="ECO:0000256" key="3">
    <source>
        <dbReference type="ARBA" id="ARBA00022833"/>
    </source>
</evidence>
<dbReference type="InterPro" id="IPR001424">
    <property type="entry name" value="SOD_Cu_Zn_dom"/>
</dbReference>
<name>A0A9E8G724_HAELO</name>
<dbReference type="InterPro" id="IPR036423">
    <property type="entry name" value="SOD-like_Cu/Zn_dom_sf"/>
</dbReference>
<feature type="chain" id="PRO_5038681426" description="Superoxide dismutase [Cu-Zn]" evidence="8">
    <location>
        <begin position="23"/>
        <end position="183"/>
    </location>
</feature>
<dbReference type="InterPro" id="IPR024134">
    <property type="entry name" value="SOD_Cu/Zn_/chaperone"/>
</dbReference>
<accession>A0A9E8G724</accession>
<evidence type="ECO:0000256" key="1">
    <source>
        <dbReference type="ARBA" id="ARBA00010457"/>
    </source>
</evidence>
<comment type="catalytic activity">
    <reaction evidence="7">
        <text>2 superoxide + 2 H(+) = H2O2 + O2</text>
        <dbReference type="Rhea" id="RHEA:20696"/>
        <dbReference type="ChEBI" id="CHEBI:15378"/>
        <dbReference type="ChEBI" id="CHEBI:15379"/>
        <dbReference type="ChEBI" id="CHEBI:16240"/>
        <dbReference type="ChEBI" id="CHEBI:18421"/>
        <dbReference type="EC" id="1.15.1.1"/>
    </reaction>
</comment>
<reference evidence="10" key="1">
    <citation type="submission" date="2022-01" db="EMBL/GenBank/DDBJ databases">
        <title>Haemaphysalis longicornis Superoxide dismutase genes.</title>
        <authorList>
            <person name="Wang T.T.X."/>
        </authorList>
    </citation>
    <scope>NUCLEOTIDE SEQUENCE</scope>
</reference>